<keyword evidence="3" id="KW-1185">Reference proteome</keyword>
<evidence type="ECO:0000313" key="2">
    <source>
        <dbReference type="EMBL" id="MCZ0928704.1"/>
    </source>
</evidence>
<comment type="caution">
    <text evidence="2">The sequence shown here is derived from an EMBL/GenBank/DDBJ whole genome shotgun (WGS) entry which is preliminary data.</text>
</comment>
<proteinExistence type="predicted"/>
<dbReference type="Proteomes" id="UP001321125">
    <property type="component" value="Unassembled WGS sequence"/>
</dbReference>
<keyword evidence="1" id="KW-0812">Transmembrane</keyword>
<evidence type="ECO:0008006" key="4">
    <source>
        <dbReference type="Google" id="ProtNLM"/>
    </source>
</evidence>
<evidence type="ECO:0000313" key="3">
    <source>
        <dbReference type="Proteomes" id="UP001321125"/>
    </source>
</evidence>
<accession>A0ABT4IYF8</accession>
<dbReference type="RefSeq" id="WP_268902328.1">
    <property type="nucleotide sequence ID" value="NZ_JAKNQT010000004.1"/>
</dbReference>
<organism evidence="2 3">
    <name type="scientific">Vreelandella janggokensis</name>
    <dbReference type="NCBI Taxonomy" id="370767"/>
    <lineage>
        <taxon>Bacteria</taxon>
        <taxon>Pseudomonadati</taxon>
        <taxon>Pseudomonadota</taxon>
        <taxon>Gammaproteobacteria</taxon>
        <taxon>Oceanospirillales</taxon>
        <taxon>Halomonadaceae</taxon>
        <taxon>Vreelandella</taxon>
    </lineage>
</organism>
<dbReference type="Gene3D" id="3.40.50.300">
    <property type="entry name" value="P-loop containing nucleotide triphosphate hydrolases"/>
    <property type="match status" value="1"/>
</dbReference>
<keyword evidence="1" id="KW-0472">Membrane</keyword>
<reference evidence="2 3" key="1">
    <citation type="submission" date="2022-02" db="EMBL/GenBank/DDBJ databases">
        <title>Study of halophilic communities from a Mexican lake.</title>
        <authorList>
            <person name="Hernandez-Soto L.M."/>
            <person name="Martinez-Abarca F."/>
            <person name="Ramirez-Saad H.C."/>
            <person name="Aguirre-Garrido J.F."/>
        </authorList>
    </citation>
    <scope>NUCLEOTIDE SEQUENCE [LARGE SCALE GENOMIC DNA]</scope>
    <source>
        <strain evidence="2 3">Hjan13</strain>
    </source>
</reference>
<sequence length="544" mass="59987">MGIYENAPFAPELSGLAKSIADYETAKATTHRVDGQIIGTGKSDFTQGNVPYTLKYQGKTFELIDVPGIEGDESRFIGLVQEAVAKAHLVFYVNGTNKKPEKATAAKIRSYLRRGSNVCPLVNVRGSADSYEFEEDRESLYQGGGDITLKQTEAVLASALGEDVLLPGHCVQGLIGFSSLALDHKSGCTTIHPSRDSDLVRHQRNYLKYFDDSDAMYQFCQVEAVAEILRGKLSTFRDDIVESNKSKVRELLAENLDVLNESLESHKVFLAKVAPEFDKCRSAVTEAVTSFKRLATSARRNVYNELFNQLTDKSDNIVADNFGEAEDIKKGIESAYDKLSEQAQSKLEMDLESNLNSLQSRLDESVERLLEDVERVEFEQTLRADQLSRFSYQHSEDMGWNLGLGDFGSFAFQIGSYALAGAGVGSAFPVIGTVIGGVVGAALGAVMTGLNLFMSKARRIRRSQAEVRKKIEKVGNKKLAEINAEISILMEPIQKGVDESVVQQVDLLERSLAAPLEIIEKQISMLNHLKHKIEKMPYGSTKAV</sequence>
<dbReference type="EMBL" id="JAKNQU010000007">
    <property type="protein sequence ID" value="MCZ0928704.1"/>
    <property type="molecule type" value="Genomic_DNA"/>
</dbReference>
<evidence type="ECO:0000256" key="1">
    <source>
        <dbReference type="SAM" id="Phobius"/>
    </source>
</evidence>
<gene>
    <name evidence="2" type="ORF">L0635_16640</name>
</gene>
<keyword evidence="1" id="KW-1133">Transmembrane helix</keyword>
<name>A0ABT4IYF8_9GAMM</name>
<protein>
    <recommendedName>
        <fullName evidence="4">DUF1269 domain-containing protein</fullName>
    </recommendedName>
</protein>
<dbReference type="InterPro" id="IPR027417">
    <property type="entry name" value="P-loop_NTPase"/>
</dbReference>
<feature type="transmembrane region" description="Helical" evidence="1">
    <location>
        <begin position="427"/>
        <end position="453"/>
    </location>
</feature>